<reference evidence="11" key="1">
    <citation type="journal article" date="2021" name="Genome Biol. Evol.">
        <title>A High-Quality Reference Genome for a Parasitic Bivalve with Doubly Uniparental Inheritance (Bivalvia: Unionida).</title>
        <authorList>
            <person name="Smith C.H."/>
        </authorList>
    </citation>
    <scope>NUCLEOTIDE SEQUENCE</scope>
    <source>
        <strain evidence="11">CHS0354</strain>
    </source>
</reference>
<evidence type="ECO:0000256" key="3">
    <source>
        <dbReference type="ARBA" id="ARBA00012925"/>
    </source>
</evidence>
<comment type="catalytic activity">
    <reaction evidence="9">
        <text>hydrogencarbonate + H(+) = CO2 + H2O</text>
        <dbReference type="Rhea" id="RHEA:10748"/>
        <dbReference type="ChEBI" id="CHEBI:15377"/>
        <dbReference type="ChEBI" id="CHEBI:15378"/>
        <dbReference type="ChEBI" id="CHEBI:16526"/>
        <dbReference type="ChEBI" id="CHEBI:17544"/>
        <dbReference type="EC" id="4.2.1.1"/>
    </reaction>
</comment>
<comment type="similarity">
    <text evidence="2">Belongs to the alpha-carbonic anhydrase family.</text>
</comment>
<dbReference type="Pfam" id="PF00194">
    <property type="entry name" value="Carb_anhydrase"/>
    <property type="match status" value="1"/>
</dbReference>
<dbReference type="PROSITE" id="PS51144">
    <property type="entry name" value="ALPHA_CA_2"/>
    <property type="match status" value="1"/>
</dbReference>
<dbReference type="PANTHER" id="PTHR18952:SF265">
    <property type="entry name" value="CARBONIC ANHYDRASE"/>
    <property type="match status" value="1"/>
</dbReference>
<evidence type="ECO:0000256" key="4">
    <source>
        <dbReference type="ARBA" id="ARBA00022525"/>
    </source>
</evidence>
<reference evidence="11" key="3">
    <citation type="submission" date="2023-05" db="EMBL/GenBank/DDBJ databases">
        <authorList>
            <person name="Smith C.H."/>
        </authorList>
    </citation>
    <scope>NUCLEOTIDE SEQUENCE</scope>
    <source>
        <strain evidence="11">CHS0354</strain>
        <tissue evidence="11">Mantle</tissue>
    </source>
</reference>
<dbReference type="GO" id="GO:0008270">
    <property type="term" value="F:zinc ion binding"/>
    <property type="evidence" value="ECO:0007669"/>
    <property type="project" value="InterPro"/>
</dbReference>
<evidence type="ECO:0000256" key="1">
    <source>
        <dbReference type="ARBA" id="ARBA00004613"/>
    </source>
</evidence>
<evidence type="ECO:0000313" key="11">
    <source>
        <dbReference type="EMBL" id="KAK3606492.1"/>
    </source>
</evidence>
<reference evidence="11" key="2">
    <citation type="journal article" date="2021" name="Genome Biol. Evol.">
        <title>Developing a high-quality reference genome for a parasitic bivalve with doubly uniparental inheritance (Bivalvia: Unionida).</title>
        <authorList>
            <person name="Smith C.H."/>
        </authorList>
    </citation>
    <scope>NUCLEOTIDE SEQUENCE</scope>
    <source>
        <strain evidence="11">CHS0354</strain>
        <tissue evidence="11">Mantle</tissue>
    </source>
</reference>
<dbReference type="CDD" id="cd00326">
    <property type="entry name" value="alpha_CA"/>
    <property type="match status" value="1"/>
</dbReference>
<evidence type="ECO:0000259" key="10">
    <source>
        <dbReference type="PROSITE" id="PS51144"/>
    </source>
</evidence>
<dbReference type="GO" id="GO:0005576">
    <property type="term" value="C:extracellular region"/>
    <property type="evidence" value="ECO:0007669"/>
    <property type="project" value="UniProtKB-SubCell"/>
</dbReference>
<accession>A0AAE0T9S8</accession>
<dbReference type="Gene3D" id="3.10.200.10">
    <property type="entry name" value="Alpha carbonic anhydrase"/>
    <property type="match status" value="1"/>
</dbReference>
<keyword evidence="7" id="KW-0325">Glycoprotein</keyword>
<evidence type="ECO:0000313" key="12">
    <source>
        <dbReference type="Proteomes" id="UP001195483"/>
    </source>
</evidence>
<keyword evidence="8" id="KW-0456">Lyase</keyword>
<evidence type="ECO:0000256" key="6">
    <source>
        <dbReference type="ARBA" id="ARBA00022833"/>
    </source>
</evidence>
<dbReference type="GO" id="GO:0005886">
    <property type="term" value="C:plasma membrane"/>
    <property type="evidence" value="ECO:0007669"/>
    <property type="project" value="TreeGrafter"/>
</dbReference>
<dbReference type="Proteomes" id="UP001195483">
    <property type="component" value="Unassembled WGS sequence"/>
</dbReference>
<dbReference type="EMBL" id="JAEAOA010002346">
    <property type="protein sequence ID" value="KAK3606492.1"/>
    <property type="molecule type" value="Genomic_DNA"/>
</dbReference>
<organism evidence="11 12">
    <name type="scientific">Potamilus streckersoni</name>
    <dbReference type="NCBI Taxonomy" id="2493646"/>
    <lineage>
        <taxon>Eukaryota</taxon>
        <taxon>Metazoa</taxon>
        <taxon>Spiralia</taxon>
        <taxon>Lophotrochozoa</taxon>
        <taxon>Mollusca</taxon>
        <taxon>Bivalvia</taxon>
        <taxon>Autobranchia</taxon>
        <taxon>Heteroconchia</taxon>
        <taxon>Palaeoheterodonta</taxon>
        <taxon>Unionida</taxon>
        <taxon>Unionoidea</taxon>
        <taxon>Unionidae</taxon>
        <taxon>Ambleminae</taxon>
        <taxon>Lampsilini</taxon>
        <taxon>Potamilus</taxon>
    </lineage>
</organism>
<dbReference type="InterPro" id="IPR001148">
    <property type="entry name" value="CA_dom"/>
</dbReference>
<keyword evidence="6" id="KW-0862">Zinc</keyword>
<evidence type="ECO:0000256" key="7">
    <source>
        <dbReference type="ARBA" id="ARBA00023180"/>
    </source>
</evidence>
<dbReference type="PANTHER" id="PTHR18952">
    <property type="entry name" value="CARBONIC ANHYDRASE"/>
    <property type="match status" value="1"/>
</dbReference>
<keyword evidence="4" id="KW-0964">Secreted</keyword>
<evidence type="ECO:0000256" key="8">
    <source>
        <dbReference type="ARBA" id="ARBA00023239"/>
    </source>
</evidence>
<dbReference type="InterPro" id="IPR036398">
    <property type="entry name" value="CA_dom_sf"/>
</dbReference>
<proteinExistence type="inferred from homology"/>
<dbReference type="FunFam" id="3.10.200.10:FF:000003">
    <property type="entry name" value="Carbonic anhydrase 12"/>
    <property type="match status" value="1"/>
</dbReference>
<comment type="caution">
    <text evidence="11">The sequence shown here is derived from an EMBL/GenBank/DDBJ whole genome shotgun (WGS) entry which is preliminary data.</text>
</comment>
<evidence type="ECO:0000256" key="5">
    <source>
        <dbReference type="ARBA" id="ARBA00022723"/>
    </source>
</evidence>
<dbReference type="SUPFAM" id="SSF51069">
    <property type="entry name" value="Carbonic anhydrase"/>
    <property type="match status" value="1"/>
</dbReference>
<comment type="subcellular location">
    <subcellularLocation>
        <location evidence="1">Secreted</location>
    </subcellularLocation>
</comment>
<name>A0AAE0T9S8_9BIVA</name>
<dbReference type="SMART" id="SM01057">
    <property type="entry name" value="Carb_anhydrase"/>
    <property type="match status" value="1"/>
</dbReference>
<protein>
    <recommendedName>
        <fullName evidence="3">carbonic anhydrase</fullName>
        <ecNumber evidence="3">4.2.1.1</ecNumber>
    </recommendedName>
</protein>
<dbReference type="InterPro" id="IPR023561">
    <property type="entry name" value="Carbonic_anhydrase_a-class"/>
</dbReference>
<keyword evidence="12" id="KW-1185">Reference proteome</keyword>
<keyword evidence="5" id="KW-0479">Metal-binding</keyword>
<dbReference type="GO" id="GO:0004089">
    <property type="term" value="F:carbonate dehydratase activity"/>
    <property type="evidence" value="ECO:0007669"/>
    <property type="project" value="UniProtKB-EC"/>
</dbReference>
<gene>
    <name evidence="11" type="ORF">CHS0354_041443</name>
</gene>
<evidence type="ECO:0000256" key="2">
    <source>
        <dbReference type="ARBA" id="ARBA00010718"/>
    </source>
</evidence>
<sequence>MHSYARVYMDSTLFFVLGILGFSLATENFHWGYHGDSGPFYWEQHFKGCAGKSQSPIDIPREDAEYAEHLGFIQFNGYSDLRVHTLKNNGHSLQVDVSGDSFIEGGGLEGLYKVSQFHFHWGRRSDRGSEHTFDGTAFPMEMHIVHYKTEYGSINEALNKSDGLAVLGFMFKVTPFGSVFFFEKFLKKLADVKYSGESTHTSPMRLADMLPIPWQNLQYFRYNGSLTTPPCNEVAIWTVFTRSIFISELQLQQFRKLYANEKSSKSFERISDNFRPVQPLNNRRILRNF</sequence>
<dbReference type="AlphaFoldDB" id="A0AAE0T9S8"/>
<dbReference type="EC" id="4.2.1.1" evidence="3"/>
<feature type="domain" description="Alpha-carbonic anhydrase" evidence="10">
    <location>
        <begin position="29"/>
        <end position="289"/>
    </location>
</feature>
<evidence type="ECO:0000256" key="9">
    <source>
        <dbReference type="ARBA" id="ARBA00048348"/>
    </source>
</evidence>